<proteinExistence type="predicted"/>
<accession>A0AAD6LWI2</accession>
<keyword evidence="1" id="KW-0472">Membrane</keyword>
<dbReference type="Proteomes" id="UP001164929">
    <property type="component" value="Chromosome 13"/>
</dbReference>
<evidence type="ECO:0000313" key="2">
    <source>
        <dbReference type="EMBL" id="KAJ6974598.1"/>
    </source>
</evidence>
<protein>
    <submittedName>
        <fullName evidence="2">Uncharacterized protein</fullName>
    </submittedName>
</protein>
<comment type="caution">
    <text evidence="2">The sequence shown here is derived from an EMBL/GenBank/DDBJ whole genome shotgun (WGS) entry which is preliminary data.</text>
</comment>
<keyword evidence="1" id="KW-1133">Transmembrane helix</keyword>
<reference evidence="2" key="1">
    <citation type="journal article" date="2023" name="Mol. Ecol. Resour.">
        <title>Chromosome-level genome assembly of a triploid poplar Populus alba 'Berolinensis'.</title>
        <authorList>
            <person name="Chen S."/>
            <person name="Yu Y."/>
            <person name="Wang X."/>
            <person name="Wang S."/>
            <person name="Zhang T."/>
            <person name="Zhou Y."/>
            <person name="He R."/>
            <person name="Meng N."/>
            <person name="Wang Y."/>
            <person name="Liu W."/>
            <person name="Liu Z."/>
            <person name="Liu J."/>
            <person name="Guo Q."/>
            <person name="Huang H."/>
            <person name="Sederoff R.R."/>
            <person name="Wang G."/>
            <person name="Qu G."/>
            <person name="Chen S."/>
        </authorList>
    </citation>
    <scope>NUCLEOTIDE SEQUENCE</scope>
    <source>
        <strain evidence="2">SC-2020</strain>
    </source>
</reference>
<dbReference type="SUPFAM" id="SSF52058">
    <property type="entry name" value="L domain-like"/>
    <property type="match status" value="1"/>
</dbReference>
<dbReference type="AlphaFoldDB" id="A0AAD6LWI2"/>
<keyword evidence="1" id="KW-0812">Transmembrane</keyword>
<dbReference type="Gene3D" id="3.80.10.10">
    <property type="entry name" value="Ribonuclease Inhibitor"/>
    <property type="match status" value="1"/>
</dbReference>
<dbReference type="EMBL" id="JAQIZT010000013">
    <property type="protein sequence ID" value="KAJ6974598.1"/>
    <property type="molecule type" value="Genomic_DNA"/>
</dbReference>
<dbReference type="InterPro" id="IPR032675">
    <property type="entry name" value="LRR_dom_sf"/>
</dbReference>
<evidence type="ECO:0000313" key="3">
    <source>
        <dbReference type="Proteomes" id="UP001164929"/>
    </source>
</evidence>
<gene>
    <name evidence="2" type="ORF">NC653_030650</name>
</gene>
<feature type="transmembrane region" description="Helical" evidence="1">
    <location>
        <begin position="27"/>
        <end position="58"/>
    </location>
</feature>
<organism evidence="2 3">
    <name type="scientific">Populus alba x Populus x berolinensis</name>
    <dbReference type="NCBI Taxonomy" id="444605"/>
    <lineage>
        <taxon>Eukaryota</taxon>
        <taxon>Viridiplantae</taxon>
        <taxon>Streptophyta</taxon>
        <taxon>Embryophyta</taxon>
        <taxon>Tracheophyta</taxon>
        <taxon>Spermatophyta</taxon>
        <taxon>Magnoliopsida</taxon>
        <taxon>eudicotyledons</taxon>
        <taxon>Gunneridae</taxon>
        <taxon>Pentapetalae</taxon>
        <taxon>rosids</taxon>
        <taxon>fabids</taxon>
        <taxon>Malpighiales</taxon>
        <taxon>Salicaceae</taxon>
        <taxon>Saliceae</taxon>
        <taxon>Populus</taxon>
    </lineage>
</organism>
<keyword evidence="3" id="KW-1185">Reference proteome</keyword>
<name>A0AAD6LWI2_9ROSI</name>
<sequence length="209" mass="22960">MGVPGSGNVEDNGNVGSGLGDFRLLMFFPSACLCVPFVPTVFSGFLFLSCSFVSSLVLESEHKYLAAKMKFNTVRFRSLKAIDLNLAGNDFSELPAGIGHLAKLENLDLSDCPNNLFISEILSSLRALVARDCTSLEKVSIQSKTAPDLYWEILLQVLSKGKLPDVVLQGSDLPHWFMQYQRDRSSSIFRIPPISAGLSRGLRVCLVLR</sequence>
<evidence type="ECO:0000256" key="1">
    <source>
        <dbReference type="SAM" id="Phobius"/>
    </source>
</evidence>